<feature type="compositionally biased region" description="Polar residues" evidence="1">
    <location>
        <begin position="480"/>
        <end position="495"/>
    </location>
</feature>
<name>A0A0D1Z2S7_EXOME</name>
<dbReference type="AlphaFoldDB" id="A0A0D1Z2S7"/>
<dbReference type="GeneID" id="27326510"/>
<proteinExistence type="predicted"/>
<reference evidence="2 3" key="1">
    <citation type="submission" date="2015-01" db="EMBL/GenBank/DDBJ databases">
        <title>The Genome Sequence of Exophiala mesophila CBS40295.</title>
        <authorList>
            <consortium name="The Broad Institute Genomics Platform"/>
            <person name="Cuomo C."/>
            <person name="de Hoog S."/>
            <person name="Gorbushina A."/>
            <person name="Stielow B."/>
            <person name="Teixiera M."/>
            <person name="Abouelleil A."/>
            <person name="Chapman S.B."/>
            <person name="Priest M."/>
            <person name="Young S.K."/>
            <person name="Wortman J."/>
            <person name="Nusbaum C."/>
            <person name="Birren B."/>
        </authorList>
    </citation>
    <scope>NUCLEOTIDE SEQUENCE [LARGE SCALE GENOMIC DNA]</scope>
    <source>
        <strain evidence="2 3">CBS 40295</strain>
    </source>
</reference>
<dbReference type="HOGENOM" id="CLU_024329_0_0_1"/>
<dbReference type="OMA" id="CWNSRED"/>
<evidence type="ECO:0000256" key="1">
    <source>
        <dbReference type="SAM" id="MobiDB-lite"/>
    </source>
</evidence>
<evidence type="ECO:0000313" key="2">
    <source>
        <dbReference type="EMBL" id="KIV89052.1"/>
    </source>
</evidence>
<keyword evidence="3" id="KW-1185">Reference proteome</keyword>
<dbReference type="STRING" id="212818.A0A0D1Z2S7"/>
<dbReference type="VEuPathDB" id="FungiDB:PV10_08665"/>
<feature type="compositionally biased region" description="Basic and acidic residues" evidence="1">
    <location>
        <begin position="468"/>
        <end position="479"/>
    </location>
</feature>
<gene>
    <name evidence="2" type="ORF">PV10_08665</name>
</gene>
<evidence type="ECO:0000313" key="3">
    <source>
        <dbReference type="Proteomes" id="UP000054302"/>
    </source>
</evidence>
<feature type="compositionally biased region" description="Low complexity" evidence="1">
    <location>
        <begin position="275"/>
        <end position="285"/>
    </location>
</feature>
<dbReference type="OrthoDB" id="3251668at2759"/>
<feature type="region of interest" description="Disordered" evidence="1">
    <location>
        <begin position="330"/>
        <end position="450"/>
    </location>
</feature>
<feature type="region of interest" description="Disordered" evidence="1">
    <location>
        <begin position="241"/>
        <end position="315"/>
    </location>
</feature>
<feature type="compositionally biased region" description="Pro residues" evidence="1">
    <location>
        <begin position="434"/>
        <end position="447"/>
    </location>
</feature>
<sequence>METPDAESVDNTSLPASSEIVPGADQHEKDSQPQVPVRTSSVRRGRHAKDPLGKSVNIQCQKVEDMISQLKDYLAQPVEQPEHTTVVMSFPMTAAFLVPQREEIPPHEPGKRIQHIYSPFKKTAVSAMDALHESKEPKEQAEVQRLISKALAEAVQQADGYRYSFHNSWLSREDKANRFSYYCNDSILNKGRAANEGAAMVRNSVKIRKQVYDCQGNACIKFSVTKMSLEVHYKHIPLHKTYDERAPPPRRDSKRRKLMEIYQPGLLTKVRGYKSKTSTPKTKAAPAKKRRATEPLPQPQPQSESDDVQPQPRESSLQPLFDFLGSADRVANESSPEALNNPPTDTATEEPSIGVENDSSTDAARSKPQKHLYPGMMSGFMSGNSLNWGPPPDRPKKRSQRRERLTPGSHEPSGPVLPRAAMLSYLSSPAEPFAAPPAAPPAAPHEVPPFLDAASQLEALRAQLEAAHSRIQDLEREKTQSSSTPIRWDTSTQRPSYPPGNYSPAHQQLQRPPNAPQAGYTFYPQMASVQYQYPPPPPQWPQPAPAGARPPPPPGPFPAHPQPGFPSGPAPAPPAGPTKSPPTRQTQSPLEDHDRSQMPDDAIAETNTSSSG</sequence>
<organism evidence="2 3">
    <name type="scientific">Exophiala mesophila</name>
    <name type="common">Black yeast-like fungus</name>
    <dbReference type="NCBI Taxonomy" id="212818"/>
    <lineage>
        <taxon>Eukaryota</taxon>
        <taxon>Fungi</taxon>
        <taxon>Dikarya</taxon>
        <taxon>Ascomycota</taxon>
        <taxon>Pezizomycotina</taxon>
        <taxon>Eurotiomycetes</taxon>
        <taxon>Chaetothyriomycetidae</taxon>
        <taxon>Chaetothyriales</taxon>
        <taxon>Herpotrichiellaceae</taxon>
        <taxon>Exophiala</taxon>
    </lineage>
</organism>
<feature type="region of interest" description="Disordered" evidence="1">
    <location>
        <begin position="468"/>
        <end position="612"/>
    </location>
</feature>
<feature type="compositionally biased region" description="Pro residues" evidence="1">
    <location>
        <begin position="533"/>
        <end position="580"/>
    </location>
</feature>
<dbReference type="RefSeq" id="XP_016220626.1">
    <property type="nucleotide sequence ID" value="XM_016373715.1"/>
</dbReference>
<feature type="compositionally biased region" description="Polar residues" evidence="1">
    <location>
        <begin position="332"/>
        <end position="346"/>
    </location>
</feature>
<protein>
    <submittedName>
        <fullName evidence="2">Uncharacterized protein</fullName>
    </submittedName>
</protein>
<dbReference type="EMBL" id="KN847525">
    <property type="protein sequence ID" value="KIV89052.1"/>
    <property type="molecule type" value="Genomic_DNA"/>
</dbReference>
<feature type="region of interest" description="Disordered" evidence="1">
    <location>
        <begin position="1"/>
        <end position="54"/>
    </location>
</feature>
<feature type="compositionally biased region" description="Basic and acidic residues" evidence="1">
    <location>
        <begin position="241"/>
        <end position="251"/>
    </location>
</feature>
<accession>A0A0D1Z2S7</accession>
<dbReference type="Proteomes" id="UP000054302">
    <property type="component" value="Unassembled WGS sequence"/>
</dbReference>